<feature type="compositionally biased region" description="Pro residues" evidence="1">
    <location>
        <begin position="137"/>
        <end position="151"/>
    </location>
</feature>
<dbReference type="AlphaFoldDB" id="L2GA14"/>
<feature type="compositionally biased region" description="Low complexity" evidence="1">
    <location>
        <begin position="241"/>
        <end position="253"/>
    </location>
</feature>
<accession>L2GA14</accession>
<feature type="region of interest" description="Disordered" evidence="1">
    <location>
        <begin position="240"/>
        <end position="260"/>
    </location>
</feature>
<feature type="region of interest" description="Disordered" evidence="1">
    <location>
        <begin position="60"/>
        <end position="167"/>
    </location>
</feature>
<feature type="region of interest" description="Disordered" evidence="1">
    <location>
        <begin position="305"/>
        <end position="554"/>
    </location>
</feature>
<dbReference type="SUPFAM" id="SSF81383">
    <property type="entry name" value="F-box domain"/>
    <property type="match status" value="1"/>
</dbReference>
<dbReference type="HOGENOM" id="CLU_491764_0_0_1"/>
<feature type="compositionally biased region" description="Basic residues" evidence="1">
    <location>
        <begin position="68"/>
        <end position="77"/>
    </location>
</feature>
<proteinExistence type="predicted"/>
<feature type="compositionally biased region" description="Low complexity" evidence="1">
    <location>
        <begin position="334"/>
        <end position="347"/>
    </location>
</feature>
<gene>
    <name evidence="2" type="ORF">CGGC5_4846</name>
</gene>
<dbReference type="CDD" id="cd09917">
    <property type="entry name" value="F-box_SF"/>
    <property type="match status" value="1"/>
</dbReference>
<name>L2GA14_COLFN</name>
<feature type="compositionally biased region" description="Acidic residues" evidence="1">
    <location>
        <begin position="319"/>
        <end position="333"/>
    </location>
</feature>
<protein>
    <submittedName>
        <fullName evidence="2">F-box domain-containing protein</fullName>
    </submittedName>
</protein>
<dbReference type="EMBL" id="KB020568">
    <property type="protein sequence ID" value="ELA35447.1"/>
    <property type="molecule type" value="Genomic_DNA"/>
</dbReference>
<feature type="compositionally biased region" description="Polar residues" evidence="1">
    <location>
        <begin position="82"/>
        <end position="92"/>
    </location>
</feature>
<feature type="compositionally biased region" description="Acidic residues" evidence="1">
    <location>
        <begin position="349"/>
        <end position="545"/>
    </location>
</feature>
<reference evidence="2" key="1">
    <citation type="submission" date="2012-08" db="EMBL/GenBank/DDBJ databases">
        <title>Genome analysis of Colletotrichum orbiculare and Colletotrichum fructicola.</title>
        <authorList>
            <person name="Gan P.H.P."/>
            <person name="Ikeda K."/>
            <person name="Irieda H."/>
            <person name="Narusaka M."/>
            <person name="O'Connell R.J."/>
            <person name="Narusaka Y."/>
            <person name="Takano Y."/>
            <person name="Kubo Y."/>
            <person name="Shirasu K."/>
        </authorList>
    </citation>
    <scope>NUCLEOTIDE SEQUENCE</scope>
    <source>
        <strain evidence="2">Nara gc5</strain>
    </source>
</reference>
<evidence type="ECO:0000256" key="1">
    <source>
        <dbReference type="SAM" id="MobiDB-lite"/>
    </source>
</evidence>
<sequence>MVEVLSPGPGQNGHAAPTHDDNVASLARMILASSIASNQEDKMMSREERHAMMKEISQHQAIKDELHKKRGGWRTPRRGWSITDSPVASSQGSPAPNASPYPAPPMESQTSTTSSSSSISSVPEQGELPATKMKNAPHPPQVRRPPLPPPRRSYSVMDYEPPPRTHRPSARMDIFDLPIELHYTIMDYLDPMDSACLGLTNSHFYDIHRRMHGSVPLSSHRDGPNDLEWAFYLASRRVPQSSSGTSTPTTESHSQPHPLEGMRLKGQVYCRKCGHYRCQLYRHLREWMGPDREYCEVTKKYGRRAPEDAADHCSINNSDNDDEDSDNNNDSNDDNNSNNDDNNNHDGNSNEDDSYDDDSYDDDSYDDDSYDDDSYDDDSYDDDSYDDDSYDDDSYDDDSYDDDSYDDDSYDDDSYDDDSYDDDSYDDDSYDDDSYDDDSYDDDSYDDDSYDDDSYDDDSYDDDSYDDDSYDDDSYDDDSYDDDSYDDDSYDDDSYDDDSYDDDSYDDDSYDDDSYDDDSYDDDSYDDDSYDDDSYDDDSYDDNDSKDDKRRRGQ</sequence>
<dbReference type="STRING" id="1213859.L2GA14"/>
<evidence type="ECO:0000313" key="2">
    <source>
        <dbReference type="EMBL" id="ELA35447.1"/>
    </source>
</evidence>
<organism evidence="2">
    <name type="scientific">Colletotrichum fructicola (strain Nara gc5)</name>
    <name type="common">Anthracnose fungus</name>
    <name type="synonym">Colletotrichum gloeosporioides (strain Nara gc5)</name>
    <dbReference type="NCBI Taxonomy" id="1213859"/>
    <lineage>
        <taxon>Eukaryota</taxon>
        <taxon>Fungi</taxon>
        <taxon>Dikarya</taxon>
        <taxon>Ascomycota</taxon>
        <taxon>Pezizomycotina</taxon>
        <taxon>Sordariomycetes</taxon>
        <taxon>Hypocreomycetidae</taxon>
        <taxon>Glomerellales</taxon>
        <taxon>Glomerellaceae</taxon>
        <taxon>Colletotrichum</taxon>
        <taxon>Colletotrichum gloeosporioides species complex</taxon>
    </lineage>
</organism>
<feature type="compositionally biased region" description="Low complexity" evidence="1">
    <location>
        <begin position="108"/>
        <end position="121"/>
    </location>
</feature>
<dbReference type="InterPro" id="IPR036047">
    <property type="entry name" value="F-box-like_dom_sf"/>
</dbReference>